<organism evidence="10 11">
    <name type="scientific">Candidatus Yanofskybacteria bacterium RIFCSPHIGHO2_01_FULL_41_26</name>
    <dbReference type="NCBI Taxonomy" id="1802661"/>
    <lineage>
        <taxon>Bacteria</taxon>
        <taxon>Candidatus Yanofskyibacteriota</taxon>
    </lineage>
</organism>
<sequence>MNKTEFLKDTLNRIQGWINSADHKVSIFLAFQGIILTIIAPHILRAIEETYLICDLSLFFISLTGIIFFLISIVLSILAVSPKLNAPQSSLSVTYFGSINNMSKSDYQKKIDDLTENKYENELLNQVYINSKIASEKHTRFKYAVILFMSGSALILLGYIVYFFSYGY</sequence>
<reference evidence="10 11" key="1">
    <citation type="journal article" date="2016" name="Nat. Commun.">
        <title>Thousands of microbial genomes shed light on interconnected biogeochemical processes in an aquifer system.</title>
        <authorList>
            <person name="Anantharaman K."/>
            <person name="Brown C.T."/>
            <person name="Hug L.A."/>
            <person name="Sharon I."/>
            <person name="Castelle C.J."/>
            <person name="Probst A.J."/>
            <person name="Thomas B.C."/>
            <person name="Singh A."/>
            <person name="Wilkins M.J."/>
            <person name="Karaoz U."/>
            <person name="Brodie E.L."/>
            <person name="Williams K.H."/>
            <person name="Hubbard S.S."/>
            <person name="Banfield J.F."/>
        </authorList>
    </citation>
    <scope>NUCLEOTIDE SEQUENCE [LARGE SCALE GENOMIC DNA]</scope>
</reference>
<keyword evidence="7 8" id="KW-0472">Membrane</keyword>
<feature type="transmembrane region" description="Helical" evidence="8">
    <location>
        <begin position="141"/>
        <end position="164"/>
    </location>
</feature>
<keyword evidence="2" id="KW-1003">Cell membrane</keyword>
<evidence type="ECO:0000256" key="3">
    <source>
        <dbReference type="ARBA" id="ARBA00022692"/>
    </source>
</evidence>
<keyword evidence="6" id="KW-0051">Antiviral defense</keyword>
<gene>
    <name evidence="10" type="ORF">A2649_02770</name>
</gene>
<evidence type="ECO:0000256" key="5">
    <source>
        <dbReference type="ARBA" id="ARBA00022989"/>
    </source>
</evidence>
<dbReference type="Pfam" id="PF18967">
    <property type="entry name" value="PycTM"/>
    <property type="match status" value="1"/>
</dbReference>
<evidence type="ECO:0000313" key="10">
    <source>
        <dbReference type="EMBL" id="OGM98474.1"/>
    </source>
</evidence>
<dbReference type="GO" id="GO:0051607">
    <property type="term" value="P:defense response to virus"/>
    <property type="evidence" value="ECO:0007669"/>
    <property type="project" value="UniProtKB-KW"/>
</dbReference>
<dbReference type="GO" id="GO:0005886">
    <property type="term" value="C:plasma membrane"/>
    <property type="evidence" value="ECO:0007669"/>
    <property type="project" value="UniProtKB-SubCell"/>
</dbReference>
<evidence type="ECO:0000256" key="8">
    <source>
        <dbReference type="SAM" id="Phobius"/>
    </source>
</evidence>
<proteinExistence type="predicted"/>
<dbReference type="STRING" id="1802661.A2649_02770"/>
<evidence type="ECO:0000256" key="6">
    <source>
        <dbReference type="ARBA" id="ARBA00023118"/>
    </source>
</evidence>
<name>A0A1F8EC47_9BACT</name>
<dbReference type="Proteomes" id="UP000176893">
    <property type="component" value="Unassembled WGS sequence"/>
</dbReference>
<comment type="subcellular location">
    <subcellularLocation>
        <location evidence="1">Cell membrane</location>
    </subcellularLocation>
</comment>
<feature type="transmembrane region" description="Helical" evidence="8">
    <location>
        <begin position="25"/>
        <end position="44"/>
    </location>
</feature>
<keyword evidence="4" id="KW-0547">Nucleotide-binding</keyword>
<evidence type="ECO:0000256" key="7">
    <source>
        <dbReference type="ARBA" id="ARBA00023136"/>
    </source>
</evidence>
<evidence type="ECO:0000259" key="9">
    <source>
        <dbReference type="Pfam" id="PF18967"/>
    </source>
</evidence>
<evidence type="ECO:0000256" key="1">
    <source>
        <dbReference type="ARBA" id="ARBA00004236"/>
    </source>
</evidence>
<comment type="caution">
    <text evidence="10">The sequence shown here is derived from an EMBL/GenBank/DDBJ whole genome shotgun (WGS) entry which is preliminary data.</text>
</comment>
<accession>A0A1F8EC47</accession>
<evidence type="ECO:0000256" key="2">
    <source>
        <dbReference type="ARBA" id="ARBA00022475"/>
    </source>
</evidence>
<keyword evidence="5 8" id="KW-1133">Transmembrane helix</keyword>
<keyword evidence="3 8" id="KW-0812">Transmembrane</keyword>
<dbReference type="AlphaFoldDB" id="A0A1F8EC47"/>
<dbReference type="GO" id="GO:0000166">
    <property type="term" value="F:nucleotide binding"/>
    <property type="evidence" value="ECO:0007669"/>
    <property type="project" value="UniProtKB-KW"/>
</dbReference>
<feature type="domain" description="Pycsar effector protein" evidence="9">
    <location>
        <begin position="7"/>
        <end position="160"/>
    </location>
</feature>
<evidence type="ECO:0000313" key="11">
    <source>
        <dbReference type="Proteomes" id="UP000176893"/>
    </source>
</evidence>
<dbReference type="InterPro" id="IPR043760">
    <property type="entry name" value="PycTM_dom"/>
</dbReference>
<protein>
    <recommendedName>
        <fullName evidence="9">Pycsar effector protein domain-containing protein</fullName>
    </recommendedName>
</protein>
<dbReference type="EMBL" id="MGJB01000015">
    <property type="protein sequence ID" value="OGM98474.1"/>
    <property type="molecule type" value="Genomic_DNA"/>
</dbReference>
<feature type="transmembrane region" description="Helical" evidence="8">
    <location>
        <begin position="56"/>
        <end position="80"/>
    </location>
</feature>
<evidence type="ECO:0000256" key="4">
    <source>
        <dbReference type="ARBA" id="ARBA00022741"/>
    </source>
</evidence>